<feature type="domain" description="EAL" evidence="3">
    <location>
        <begin position="452"/>
        <end position="708"/>
    </location>
</feature>
<evidence type="ECO:0000259" key="3">
    <source>
        <dbReference type="PROSITE" id="PS50883"/>
    </source>
</evidence>
<feature type="domain" description="GGDEF" evidence="4">
    <location>
        <begin position="309"/>
        <end position="443"/>
    </location>
</feature>
<dbReference type="RefSeq" id="WP_212816988.1">
    <property type="nucleotide sequence ID" value="NZ_AP023359.1"/>
</dbReference>
<dbReference type="AlphaFoldDB" id="A0A810N572"/>
<name>A0A810N572_9ACTN</name>
<evidence type="ECO:0000313" key="6">
    <source>
        <dbReference type="Proteomes" id="UP000680866"/>
    </source>
</evidence>
<dbReference type="EMBL" id="AP023359">
    <property type="protein sequence ID" value="BCJ67684.1"/>
    <property type="molecule type" value="Genomic_DNA"/>
</dbReference>
<dbReference type="Pfam" id="PF00989">
    <property type="entry name" value="PAS"/>
    <property type="match status" value="1"/>
</dbReference>
<dbReference type="InterPro" id="IPR043128">
    <property type="entry name" value="Rev_trsase/Diguanyl_cyclase"/>
</dbReference>
<dbReference type="Proteomes" id="UP000680866">
    <property type="component" value="Chromosome"/>
</dbReference>
<proteinExistence type="predicted"/>
<sequence length="712" mass="77245">MHGTESDQATAGPELSDLTERWVSAVRASGYLAPDGDRLRVFLRELVRRMSAALATPADHERVGHDVGVALVRAGLVAPEVLRDSITTLSRLPADAGVSGPLVGVRLGELLGGLSAGFCAAERERTLMGQERIRAAALAAVDTAEHARRDSEARLRAVFSAAGTAIAIADLSGRLVEANPAVSLMLGIPAADLVGRRVLDFFHPDDAPSIRHEIVERLLGPGGGLVRLEKRFVDATGTTGWLTLSVSLVHGDDDRPAYLVAMADDVTDRHRLQTELHHQAHHDPLTGLPNRTLLYRWLRDTIASATPDRRIGVCFLDLDDFKIINDTLGHGIGDQLLVAVAARLHQRVTDAGHVMARVGGDEFVVLLRDTDGPEQVTTLAEQLLDVLDTPVEVDGNRLSVSASIGVLERPAYGEDFQEVLRAADATLYLAKADGRGRWALFDPDRNAAQMRRYDLAGRLPEALRRDEFQLEYQPIVSLTDHGLRGAEALLRWHHPELGRLSPNTFIPVAEQSGVIVALGRWVLRQACADAARWQHDGQPLFVSVNVSMRQFTEPDLADEVARALRDSGLPPQALQLEITESAVMQSYDRPVATLQAIADMGVRIVIDDFGTGYSNLAHLRHLPVHGLKLAGAFMAGMRLPTPDRVDEQIVETVVRLAHMLGMSVTAEGVETAEQAERLATLGSDLAQGWHFGPAGPPEHIGTHPHHVAHPAN</sequence>
<dbReference type="SMART" id="SM00052">
    <property type="entry name" value="EAL"/>
    <property type="match status" value="1"/>
</dbReference>
<dbReference type="CDD" id="cd00130">
    <property type="entry name" value="PAS"/>
    <property type="match status" value="1"/>
</dbReference>
<dbReference type="NCBIfam" id="TIGR00229">
    <property type="entry name" value="sensory_box"/>
    <property type="match status" value="1"/>
</dbReference>
<dbReference type="SUPFAM" id="SSF141868">
    <property type="entry name" value="EAL domain-like"/>
    <property type="match status" value="1"/>
</dbReference>
<gene>
    <name evidence="5" type="ORF">Prubr_47050</name>
</gene>
<dbReference type="SMART" id="SM00091">
    <property type="entry name" value="PAS"/>
    <property type="match status" value="1"/>
</dbReference>
<dbReference type="Gene3D" id="3.30.70.270">
    <property type="match status" value="1"/>
</dbReference>
<evidence type="ECO:0000259" key="1">
    <source>
        <dbReference type="PROSITE" id="PS50112"/>
    </source>
</evidence>
<dbReference type="SMART" id="SM00267">
    <property type="entry name" value="GGDEF"/>
    <property type="match status" value="1"/>
</dbReference>
<dbReference type="InterPro" id="IPR000700">
    <property type="entry name" value="PAS-assoc_C"/>
</dbReference>
<protein>
    <submittedName>
        <fullName evidence="5">GGDEF domain-containing protein</fullName>
    </submittedName>
</protein>
<dbReference type="InterPro" id="IPR035965">
    <property type="entry name" value="PAS-like_dom_sf"/>
</dbReference>
<dbReference type="PANTHER" id="PTHR44757:SF2">
    <property type="entry name" value="BIOFILM ARCHITECTURE MAINTENANCE PROTEIN MBAA"/>
    <property type="match status" value="1"/>
</dbReference>
<evidence type="ECO:0000259" key="2">
    <source>
        <dbReference type="PROSITE" id="PS50113"/>
    </source>
</evidence>
<dbReference type="PROSITE" id="PS50883">
    <property type="entry name" value="EAL"/>
    <property type="match status" value="1"/>
</dbReference>
<dbReference type="GO" id="GO:0006355">
    <property type="term" value="P:regulation of DNA-templated transcription"/>
    <property type="evidence" value="ECO:0007669"/>
    <property type="project" value="InterPro"/>
</dbReference>
<dbReference type="InterPro" id="IPR000014">
    <property type="entry name" value="PAS"/>
</dbReference>
<dbReference type="SMART" id="SM00086">
    <property type="entry name" value="PAC"/>
    <property type="match status" value="1"/>
</dbReference>
<evidence type="ECO:0000259" key="4">
    <source>
        <dbReference type="PROSITE" id="PS50887"/>
    </source>
</evidence>
<dbReference type="SUPFAM" id="SSF55785">
    <property type="entry name" value="PYP-like sensor domain (PAS domain)"/>
    <property type="match status" value="1"/>
</dbReference>
<dbReference type="CDD" id="cd01949">
    <property type="entry name" value="GGDEF"/>
    <property type="match status" value="1"/>
</dbReference>
<dbReference type="Gene3D" id="3.30.450.20">
    <property type="entry name" value="PAS domain"/>
    <property type="match status" value="1"/>
</dbReference>
<feature type="domain" description="PAS" evidence="1">
    <location>
        <begin position="151"/>
        <end position="222"/>
    </location>
</feature>
<dbReference type="PROSITE" id="PS50113">
    <property type="entry name" value="PAC"/>
    <property type="match status" value="1"/>
</dbReference>
<keyword evidence="6" id="KW-1185">Reference proteome</keyword>
<dbReference type="PROSITE" id="PS50887">
    <property type="entry name" value="GGDEF"/>
    <property type="match status" value="1"/>
</dbReference>
<dbReference type="PANTHER" id="PTHR44757">
    <property type="entry name" value="DIGUANYLATE CYCLASE DGCP"/>
    <property type="match status" value="1"/>
</dbReference>
<dbReference type="Pfam" id="PF00990">
    <property type="entry name" value="GGDEF"/>
    <property type="match status" value="1"/>
</dbReference>
<feature type="domain" description="PAC" evidence="2">
    <location>
        <begin position="226"/>
        <end position="278"/>
    </location>
</feature>
<evidence type="ECO:0000313" key="5">
    <source>
        <dbReference type="EMBL" id="BCJ67684.1"/>
    </source>
</evidence>
<dbReference type="InterPro" id="IPR000160">
    <property type="entry name" value="GGDEF_dom"/>
</dbReference>
<dbReference type="InterPro" id="IPR013767">
    <property type="entry name" value="PAS_fold"/>
</dbReference>
<dbReference type="InterPro" id="IPR029787">
    <property type="entry name" value="Nucleotide_cyclase"/>
</dbReference>
<accession>A0A810N572</accession>
<dbReference type="SUPFAM" id="SSF55073">
    <property type="entry name" value="Nucleotide cyclase"/>
    <property type="match status" value="1"/>
</dbReference>
<dbReference type="Pfam" id="PF00563">
    <property type="entry name" value="EAL"/>
    <property type="match status" value="1"/>
</dbReference>
<dbReference type="PROSITE" id="PS50112">
    <property type="entry name" value="PAS"/>
    <property type="match status" value="1"/>
</dbReference>
<dbReference type="InterPro" id="IPR001633">
    <property type="entry name" value="EAL_dom"/>
</dbReference>
<organism evidence="5 6">
    <name type="scientific">Polymorphospora rubra</name>
    <dbReference type="NCBI Taxonomy" id="338584"/>
    <lineage>
        <taxon>Bacteria</taxon>
        <taxon>Bacillati</taxon>
        <taxon>Actinomycetota</taxon>
        <taxon>Actinomycetes</taxon>
        <taxon>Micromonosporales</taxon>
        <taxon>Micromonosporaceae</taxon>
        <taxon>Polymorphospora</taxon>
    </lineage>
</organism>
<dbReference type="InterPro" id="IPR035919">
    <property type="entry name" value="EAL_sf"/>
</dbReference>
<dbReference type="NCBIfam" id="TIGR00254">
    <property type="entry name" value="GGDEF"/>
    <property type="match status" value="1"/>
</dbReference>
<dbReference type="InterPro" id="IPR001610">
    <property type="entry name" value="PAC"/>
</dbReference>
<dbReference type="CDD" id="cd01948">
    <property type="entry name" value="EAL"/>
    <property type="match status" value="1"/>
</dbReference>
<reference evidence="5" key="1">
    <citation type="submission" date="2020-08" db="EMBL/GenBank/DDBJ databases">
        <title>Whole genome shotgun sequence of Polymorphospora rubra NBRC 101157.</title>
        <authorList>
            <person name="Komaki H."/>
            <person name="Tamura T."/>
        </authorList>
    </citation>
    <scope>NUCLEOTIDE SEQUENCE</scope>
    <source>
        <strain evidence="5">NBRC 101157</strain>
    </source>
</reference>
<dbReference type="KEGG" id="pry:Prubr_47050"/>
<dbReference type="Gene3D" id="3.20.20.450">
    <property type="entry name" value="EAL domain"/>
    <property type="match status" value="1"/>
</dbReference>
<dbReference type="InterPro" id="IPR052155">
    <property type="entry name" value="Biofilm_reg_signaling"/>
</dbReference>